<dbReference type="SUPFAM" id="SSF53335">
    <property type="entry name" value="S-adenosyl-L-methionine-dependent methyltransferases"/>
    <property type="match status" value="1"/>
</dbReference>
<dbReference type="RefSeq" id="WP_206577055.1">
    <property type="nucleotide sequence ID" value="NZ_JAFKCT010000001.1"/>
</dbReference>
<reference evidence="2 3" key="1">
    <citation type="submission" date="2021-03" db="EMBL/GenBank/DDBJ databases">
        <title>novel species isolated from a fishpond in China.</title>
        <authorList>
            <person name="Lu H."/>
            <person name="Cai Z."/>
        </authorList>
    </citation>
    <scope>NUCLEOTIDE SEQUENCE [LARGE SCALE GENOMIC DNA]</scope>
    <source>
        <strain evidence="2 3">H41</strain>
    </source>
</reference>
<protein>
    <submittedName>
        <fullName evidence="2">Class I SAM-dependent methyltransferase</fullName>
    </submittedName>
</protein>
<keyword evidence="2" id="KW-0489">Methyltransferase</keyword>
<keyword evidence="3" id="KW-1185">Reference proteome</keyword>
<dbReference type="Proteomes" id="UP000664317">
    <property type="component" value="Unassembled WGS sequence"/>
</dbReference>
<evidence type="ECO:0000313" key="2">
    <source>
        <dbReference type="EMBL" id="MBN7810275.1"/>
    </source>
</evidence>
<organism evidence="2 3">
    <name type="scientific">Algoriphagus oliviformis</name>
    <dbReference type="NCBI Taxonomy" id="2811231"/>
    <lineage>
        <taxon>Bacteria</taxon>
        <taxon>Pseudomonadati</taxon>
        <taxon>Bacteroidota</taxon>
        <taxon>Cytophagia</taxon>
        <taxon>Cytophagales</taxon>
        <taxon>Cyclobacteriaceae</taxon>
        <taxon>Algoriphagus</taxon>
    </lineage>
</organism>
<dbReference type="Pfam" id="PF13649">
    <property type="entry name" value="Methyltransf_25"/>
    <property type="match status" value="1"/>
</dbReference>
<gene>
    <name evidence="2" type="ORF">J0A68_04860</name>
</gene>
<dbReference type="InterPro" id="IPR041698">
    <property type="entry name" value="Methyltransf_25"/>
</dbReference>
<comment type="caution">
    <text evidence="2">The sequence shown here is derived from an EMBL/GenBank/DDBJ whole genome shotgun (WGS) entry which is preliminary data.</text>
</comment>
<dbReference type="InterPro" id="IPR029063">
    <property type="entry name" value="SAM-dependent_MTases_sf"/>
</dbReference>
<dbReference type="CDD" id="cd02440">
    <property type="entry name" value="AdoMet_MTases"/>
    <property type="match status" value="1"/>
</dbReference>
<accession>A0ABS3BZJ1</accession>
<feature type="domain" description="Methyltransferase" evidence="1">
    <location>
        <begin position="126"/>
        <end position="215"/>
    </location>
</feature>
<sequence length="287" mass="31886">MQPKTTNEWNFPIVIPSHPLKRQLKKLVGRLALLSSPATKEALLAGKPPENSRERAALAAIVMQLKERNEVEKLAELHRKVWASNATQGYYQLTASRVRSMYALLREDIYQSLSSLMQRNGYDALIELGCGEGVVLDDLSTKFGKDIGRFVGIDINKAQIETNQSVYASNPKLEFIAGDLTSVIASVKGSGKIFLTFGGVLEYLTERELLSLLEDIGAEKNCALLLYEPITAGFDPRIAQHSILYGSESSFSHPYHIFLKKTGFQIESERLVESGDTNWLFLSATNS</sequence>
<dbReference type="GO" id="GO:0008168">
    <property type="term" value="F:methyltransferase activity"/>
    <property type="evidence" value="ECO:0007669"/>
    <property type="project" value="UniProtKB-KW"/>
</dbReference>
<dbReference type="Gene3D" id="3.40.50.150">
    <property type="entry name" value="Vaccinia Virus protein VP39"/>
    <property type="match status" value="1"/>
</dbReference>
<dbReference type="EMBL" id="JAFKCT010000001">
    <property type="protein sequence ID" value="MBN7810275.1"/>
    <property type="molecule type" value="Genomic_DNA"/>
</dbReference>
<name>A0ABS3BZJ1_9BACT</name>
<dbReference type="GO" id="GO:0032259">
    <property type="term" value="P:methylation"/>
    <property type="evidence" value="ECO:0007669"/>
    <property type="project" value="UniProtKB-KW"/>
</dbReference>
<keyword evidence="2" id="KW-0808">Transferase</keyword>
<evidence type="ECO:0000259" key="1">
    <source>
        <dbReference type="Pfam" id="PF13649"/>
    </source>
</evidence>
<proteinExistence type="predicted"/>
<evidence type="ECO:0000313" key="3">
    <source>
        <dbReference type="Proteomes" id="UP000664317"/>
    </source>
</evidence>